<reference evidence="1 2" key="1">
    <citation type="journal article" date="2015" name="Antonie Van Leeuwenhoek">
        <title>Tamlana nanhaiensis sp. nov., isolated from surface seawater collected from the South China Sea.</title>
        <authorList>
            <person name="Liu X."/>
            <person name="Lai Q."/>
            <person name="Du Y."/>
            <person name="Li G."/>
            <person name="Sun F."/>
            <person name="Shao Z."/>
        </authorList>
    </citation>
    <scope>NUCLEOTIDE SEQUENCE [LARGE SCALE GENOMIC DNA]</scope>
    <source>
        <strain evidence="1 2">FHC16</strain>
    </source>
</reference>
<dbReference type="InterPro" id="IPR011856">
    <property type="entry name" value="tRNA_endonuc-like_dom_sf"/>
</dbReference>
<dbReference type="EMBL" id="JTDV01000003">
    <property type="protein sequence ID" value="KJD33295.1"/>
    <property type="molecule type" value="Genomic_DNA"/>
</dbReference>
<comment type="caution">
    <text evidence="1">The sequence shown here is derived from an EMBL/GenBank/DDBJ whole genome shotgun (WGS) entry which is preliminary data.</text>
</comment>
<dbReference type="GO" id="GO:0003676">
    <property type="term" value="F:nucleic acid binding"/>
    <property type="evidence" value="ECO:0007669"/>
    <property type="project" value="InterPro"/>
</dbReference>
<dbReference type="Gene3D" id="3.40.1350.10">
    <property type="match status" value="1"/>
</dbReference>
<dbReference type="OrthoDB" id="7060296at2"/>
<sequence>MDNLKLNKQLSGIAGEYYVAAELSRRGYLAAITLRNSDGVDILVSNLDGDKLISIQVKSTQNKRKWILSKKTETEYSEKKYFVFVNIPADINMPPEYIIVHSKVLANHIYIGHRTWLSEPGRNGKKRNDSNVRQFDPRYFKPEELLTWDDLIKVIEN</sequence>
<keyword evidence="2" id="KW-1185">Reference proteome</keyword>
<evidence type="ECO:0000313" key="2">
    <source>
        <dbReference type="Proteomes" id="UP000032361"/>
    </source>
</evidence>
<dbReference type="PATRIC" id="fig|1382798.3.peg.2398"/>
<dbReference type="Proteomes" id="UP000032361">
    <property type="component" value="Unassembled WGS sequence"/>
</dbReference>
<organism evidence="1 2">
    <name type="scientific">Neotamlana nanhaiensis</name>
    <dbReference type="NCBI Taxonomy" id="1382798"/>
    <lineage>
        <taxon>Bacteria</taxon>
        <taxon>Pseudomonadati</taxon>
        <taxon>Bacteroidota</taxon>
        <taxon>Flavobacteriia</taxon>
        <taxon>Flavobacteriales</taxon>
        <taxon>Flavobacteriaceae</taxon>
        <taxon>Neotamlana</taxon>
    </lineage>
</organism>
<name>A0A0D7W2F7_9FLAO</name>
<evidence type="ECO:0000313" key="1">
    <source>
        <dbReference type="EMBL" id="KJD33295.1"/>
    </source>
</evidence>
<accession>A0A0D7W2F7</accession>
<evidence type="ECO:0008006" key="3">
    <source>
        <dbReference type="Google" id="ProtNLM"/>
    </source>
</evidence>
<proteinExistence type="predicted"/>
<gene>
    <name evidence="1" type="ORF">PK35_05405</name>
</gene>
<dbReference type="AlphaFoldDB" id="A0A0D7W2F7"/>
<protein>
    <recommendedName>
        <fullName evidence="3">Aspartate ammonia-lyase</fullName>
    </recommendedName>
</protein>